<dbReference type="STRING" id="126156.SAMN05421670_2931"/>
<evidence type="ECO:0000313" key="2">
    <source>
        <dbReference type="Proteomes" id="UP000198734"/>
    </source>
</evidence>
<protein>
    <recommendedName>
        <fullName evidence="3">Nudix hydrolase domain-containing protein</fullName>
    </recommendedName>
</protein>
<dbReference type="Proteomes" id="UP000198734">
    <property type="component" value="Unassembled WGS sequence"/>
</dbReference>
<dbReference type="InterPro" id="IPR015797">
    <property type="entry name" value="NUDIX_hydrolase-like_dom_sf"/>
</dbReference>
<reference evidence="2" key="1">
    <citation type="submission" date="2016-10" db="EMBL/GenBank/DDBJ databases">
        <authorList>
            <person name="Varghese N."/>
            <person name="Submissions S."/>
        </authorList>
    </citation>
    <scope>NUCLEOTIDE SEQUENCE [LARGE SCALE GENOMIC DNA]</scope>
    <source>
        <strain evidence="2">DSM 11706</strain>
    </source>
</reference>
<dbReference type="AlphaFoldDB" id="A0A1I5ZWG0"/>
<accession>A0A1I5ZWG0</accession>
<dbReference type="EMBL" id="FOXU01000006">
    <property type="protein sequence ID" value="SFQ60768.1"/>
    <property type="molecule type" value="Genomic_DNA"/>
</dbReference>
<proteinExistence type="predicted"/>
<evidence type="ECO:0000313" key="1">
    <source>
        <dbReference type="EMBL" id="SFQ60768.1"/>
    </source>
</evidence>
<dbReference type="OrthoDB" id="2676840at2"/>
<evidence type="ECO:0008006" key="3">
    <source>
        <dbReference type="Google" id="ProtNLM"/>
    </source>
</evidence>
<dbReference type="SUPFAM" id="SSF55811">
    <property type="entry name" value="Nudix"/>
    <property type="match status" value="1"/>
</dbReference>
<dbReference type="RefSeq" id="WP_093537623.1">
    <property type="nucleotide sequence ID" value="NZ_FOXU01000006.1"/>
</dbReference>
<gene>
    <name evidence="1" type="ORF">SAMN05421670_2931</name>
</gene>
<organism evidence="1 2">
    <name type="scientific">Psychrobacillus psychrotolerans</name>
    <dbReference type="NCBI Taxonomy" id="126156"/>
    <lineage>
        <taxon>Bacteria</taxon>
        <taxon>Bacillati</taxon>
        <taxon>Bacillota</taxon>
        <taxon>Bacilli</taxon>
        <taxon>Bacillales</taxon>
        <taxon>Bacillaceae</taxon>
        <taxon>Psychrobacillus</taxon>
    </lineage>
</organism>
<sequence length="252" mass="29353">MEPIVIEETPSIVTVKYDSTPYELPEQMREKHEHFWNEQLKINPHFRNGEVFTIQKICRNSEELQITVAKTDYKHYLYTIRHEEKVFPCKVIFTCVAVITKDNYIAFGKMNKHTSTPGRLQFTGGGLDESDLKGELFNLEKSIEKELMEEMGLSINPSYTKSFRPMFVKHGGLNDFWAVVFELNVTFTSNELQVILEKHNMSIIGKGEQPEFAEFLLVALDKESVHSFIQNDLSLKEEYLEPILEKYIDQMT</sequence>
<name>A0A1I5ZWG0_9BACI</name>
<keyword evidence="2" id="KW-1185">Reference proteome</keyword>
<dbReference type="Gene3D" id="3.90.79.10">
    <property type="entry name" value="Nucleoside Triphosphate Pyrophosphohydrolase"/>
    <property type="match status" value="1"/>
</dbReference>